<dbReference type="OrthoDB" id="1260046at2"/>
<proteinExistence type="predicted"/>
<dbReference type="AlphaFoldDB" id="A0A2M9BX81"/>
<reference evidence="1 2" key="1">
    <citation type="submission" date="2017-11" db="EMBL/GenBank/DDBJ databases">
        <title>Genomic Encyclopedia of Archaeal and Bacterial Type Strains, Phase II (KMG-II): From Individual Species to Whole Genera.</title>
        <authorList>
            <person name="Goeker M."/>
        </authorList>
    </citation>
    <scope>NUCLEOTIDE SEQUENCE [LARGE SCALE GENOMIC DNA]</scope>
    <source>
        <strain evidence="1 2">DSM 27617</strain>
    </source>
</reference>
<sequence length="115" mass="13483">MKKTLLFCLLVFLVFSFNLLFSQTKEFKPGKYCTKTEKYCLHILEGNKFKETFSFDITTITTGSYQIGNDVLTLLYEGPELEDTSNRLFKIITIKDDKLVLKTEYPERKIALYKK</sequence>
<evidence type="ECO:0000313" key="2">
    <source>
        <dbReference type="Proteomes" id="UP000228740"/>
    </source>
</evidence>
<protein>
    <recommendedName>
        <fullName evidence="3">NlpE-like protein</fullName>
    </recommendedName>
</protein>
<name>A0A2M9BX81_9FLAO</name>
<evidence type="ECO:0008006" key="3">
    <source>
        <dbReference type="Google" id="ProtNLM"/>
    </source>
</evidence>
<gene>
    <name evidence="1" type="ORF">CLV73_3758</name>
</gene>
<evidence type="ECO:0000313" key="1">
    <source>
        <dbReference type="EMBL" id="PJJ62591.1"/>
    </source>
</evidence>
<dbReference type="Proteomes" id="UP000228740">
    <property type="component" value="Unassembled WGS sequence"/>
</dbReference>
<keyword evidence="2" id="KW-1185">Reference proteome</keyword>
<dbReference type="EMBL" id="PGFD01000004">
    <property type="protein sequence ID" value="PJJ62591.1"/>
    <property type="molecule type" value="Genomic_DNA"/>
</dbReference>
<organism evidence="1 2">
    <name type="scientific">Chryseobacterium geocarposphaerae</name>
    <dbReference type="NCBI Taxonomy" id="1416776"/>
    <lineage>
        <taxon>Bacteria</taxon>
        <taxon>Pseudomonadati</taxon>
        <taxon>Bacteroidota</taxon>
        <taxon>Flavobacteriia</taxon>
        <taxon>Flavobacteriales</taxon>
        <taxon>Weeksellaceae</taxon>
        <taxon>Chryseobacterium group</taxon>
        <taxon>Chryseobacterium</taxon>
    </lineage>
</organism>
<comment type="caution">
    <text evidence="1">The sequence shown here is derived from an EMBL/GenBank/DDBJ whole genome shotgun (WGS) entry which is preliminary data.</text>
</comment>
<accession>A0A2M9BX81</accession>
<dbReference type="RefSeq" id="WP_157798823.1">
    <property type="nucleotide sequence ID" value="NZ_PGFD01000004.1"/>
</dbReference>